<keyword evidence="1" id="KW-0472">Membrane</keyword>
<evidence type="ECO:0000313" key="3">
    <source>
        <dbReference type="Proteomes" id="UP000260808"/>
    </source>
</evidence>
<feature type="transmembrane region" description="Helical" evidence="1">
    <location>
        <begin position="15"/>
        <end position="35"/>
    </location>
</feature>
<evidence type="ECO:0008006" key="4">
    <source>
        <dbReference type="Google" id="ProtNLM"/>
    </source>
</evidence>
<proteinExistence type="predicted"/>
<keyword evidence="1" id="KW-0812">Transmembrane</keyword>
<dbReference type="Proteomes" id="UP000260808">
    <property type="component" value="Unassembled WGS sequence"/>
</dbReference>
<gene>
    <name evidence="2" type="ORF">DXC31_06030</name>
</gene>
<evidence type="ECO:0000313" key="2">
    <source>
        <dbReference type="EMBL" id="RGM23858.1"/>
    </source>
</evidence>
<evidence type="ECO:0000256" key="1">
    <source>
        <dbReference type="SAM" id="Phobius"/>
    </source>
</evidence>
<dbReference type="EMBL" id="QSSX01000010">
    <property type="protein sequence ID" value="RGM23858.1"/>
    <property type="molecule type" value="Genomic_DNA"/>
</dbReference>
<reference evidence="2 3" key="1">
    <citation type="submission" date="2018-08" db="EMBL/GenBank/DDBJ databases">
        <title>A genome reference for cultivated species of the human gut microbiota.</title>
        <authorList>
            <person name="Zou Y."/>
            <person name="Xue W."/>
            <person name="Luo G."/>
        </authorList>
    </citation>
    <scope>NUCLEOTIDE SEQUENCE [LARGE SCALE GENOMIC DNA]</scope>
    <source>
        <strain evidence="2 3">TF01-20-2</strain>
    </source>
</reference>
<sequence>MIEEIITWCNSNNGFATILLSALTLLVSIIAIIVSIRTARLPYKKKLIVSGGSFISAGGIGLYITATNVGNRQLKISNIGFQIQKHVYINTHTIHESQIILGQGEVTSQYYDINDFKKAIFDMQLNGSTKIYAYAKDTEGKEYKKYFSKVSQVAKFKQ</sequence>
<accession>A0A3E4V8T9</accession>
<organism evidence="2 3">
    <name type="scientific">Mediterraneibacter gnavus</name>
    <name type="common">Ruminococcus gnavus</name>
    <dbReference type="NCBI Taxonomy" id="33038"/>
    <lineage>
        <taxon>Bacteria</taxon>
        <taxon>Bacillati</taxon>
        <taxon>Bacillota</taxon>
        <taxon>Clostridia</taxon>
        <taxon>Lachnospirales</taxon>
        <taxon>Lachnospiraceae</taxon>
        <taxon>Mediterraneibacter</taxon>
    </lineage>
</organism>
<protein>
    <recommendedName>
        <fullName evidence="4">DUF2393 domain-containing protein</fullName>
    </recommendedName>
</protein>
<name>A0A3E4V8T9_MEDGN</name>
<comment type="caution">
    <text evidence="2">The sequence shown here is derived from an EMBL/GenBank/DDBJ whole genome shotgun (WGS) entry which is preliminary data.</text>
</comment>
<keyword evidence="1" id="KW-1133">Transmembrane helix</keyword>
<feature type="transmembrane region" description="Helical" evidence="1">
    <location>
        <begin position="47"/>
        <end position="66"/>
    </location>
</feature>
<dbReference type="AlphaFoldDB" id="A0A3E4V8T9"/>